<reference evidence="2 3" key="1">
    <citation type="journal article" date="2016" name="Environ. Microbiol.">
        <title>Genomic resolution of a cold subsurface aquifer community provides metabolic insights for novel microbes adapted to high CO concentrations.</title>
        <authorList>
            <person name="Probst A.J."/>
            <person name="Castelle C.J."/>
            <person name="Singh A."/>
            <person name="Brown C.T."/>
            <person name="Anantharaman K."/>
            <person name="Sharon I."/>
            <person name="Hug L.A."/>
            <person name="Burstein D."/>
            <person name="Emerson J.B."/>
            <person name="Thomas B.C."/>
            <person name="Banfield J.F."/>
        </authorList>
    </citation>
    <scope>NUCLEOTIDE SEQUENCE [LARGE SCALE GENOMIC DNA]</scope>
    <source>
        <strain evidence="2">CG1_02_47_685</strain>
    </source>
</reference>
<evidence type="ECO:0000313" key="3">
    <source>
        <dbReference type="Proteomes" id="UP000183206"/>
    </source>
</evidence>
<keyword evidence="1" id="KW-1133">Transmembrane helix</keyword>
<gene>
    <name evidence="2" type="ORF">AUJ44_02820</name>
</gene>
<dbReference type="AlphaFoldDB" id="A0A1J4VDA0"/>
<evidence type="ECO:0000256" key="1">
    <source>
        <dbReference type="SAM" id="Phobius"/>
    </source>
</evidence>
<evidence type="ECO:0000313" key="2">
    <source>
        <dbReference type="EMBL" id="OIO32183.1"/>
    </source>
</evidence>
<feature type="transmembrane region" description="Helical" evidence="1">
    <location>
        <begin position="120"/>
        <end position="138"/>
    </location>
</feature>
<protein>
    <submittedName>
        <fullName evidence="2">Uncharacterized protein</fullName>
    </submittedName>
</protein>
<proteinExistence type="predicted"/>
<feature type="transmembrane region" description="Helical" evidence="1">
    <location>
        <begin position="57"/>
        <end position="84"/>
    </location>
</feature>
<keyword evidence="1" id="KW-0472">Membrane</keyword>
<name>A0A1J4VDA0_9BACT</name>
<feature type="transmembrane region" description="Helical" evidence="1">
    <location>
        <begin position="16"/>
        <end position="37"/>
    </location>
</feature>
<feature type="transmembrane region" description="Helical" evidence="1">
    <location>
        <begin position="91"/>
        <end position="108"/>
    </location>
</feature>
<accession>A0A1J4VDA0</accession>
<comment type="caution">
    <text evidence="2">The sequence shown here is derived from an EMBL/GenBank/DDBJ whole genome shotgun (WGS) entry which is preliminary data.</text>
</comment>
<dbReference type="Proteomes" id="UP000183206">
    <property type="component" value="Unassembled WGS sequence"/>
</dbReference>
<dbReference type="STRING" id="1805282.AUJ44_02820"/>
<dbReference type="EMBL" id="MNVO01000046">
    <property type="protein sequence ID" value="OIO32183.1"/>
    <property type="molecule type" value="Genomic_DNA"/>
</dbReference>
<keyword evidence="1" id="KW-0812">Transmembrane</keyword>
<sequence>MEESIKNNNIFTRFKASYGVAGVFLFAIIVIASYIKIDNFLGLLNMYSILTPDEFQALLFSVFSFETIASLALSILGIITIYFFIKLKDNALVYAFAFLILQPVLDGVTEIGYSGNIGSGIGPLIGGGIAFWIFWHFLGNKTSNYLKLNYGK</sequence>
<organism evidence="2 3">
    <name type="scientific">Candidatus Nomurabacteria bacterium CG1_02_47_685</name>
    <dbReference type="NCBI Taxonomy" id="1805282"/>
    <lineage>
        <taxon>Bacteria</taxon>
        <taxon>Candidatus Nomuraibacteriota</taxon>
    </lineage>
</organism>